<dbReference type="AlphaFoldDB" id="A0A6C0GP84"/>
<feature type="chain" id="PRO_5025588092" evidence="1">
    <location>
        <begin position="21"/>
        <end position="184"/>
    </location>
</feature>
<dbReference type="PROSITE" id="PS51257">
    <property type="entry name" value="PROKAR_LIPOPROTEIN"/>
    <property type="match status" value="1"/>
</dbReference>
<evidence type="ECO:0000313" key="2">
    <source>
        <dbReference type="EMBL" id="QHT69855.1"/>
    </source>
</evidence>
<organism evidence="2 3">
    <name type="scientific">Rhodocytophaga rosea</name>
    <dbReference type="NCBI Taxonomy" id="2704465"/>
    <lineage>
        <taxon>Bacteria</taxon>
        <taxon>Pseudomonadati</taxon>
        <taxon>Bacteroidota</taxon>
        <taxon>Cytophagia</taxon>
        <taxon>Cytophagales</taxon>
        <taxon>Rhodocytophagaceae</taxon>
        <taxon>Rhodocytophaga</taxon>
    </lineage>
</organism>
<dbReference type="RefSeq" id="WP_162445838.1">
    <property type="nucleotide sequence ID" value="NZ_CP048222.1"/>
</dbReference>
<dbReference type="KEGG" id="rhoz:GXP67_26015"/>
<accession>A0A6C0GP84</accession>
<gene>
    <name evidence="2" type="ORF">GXP67_26015</name>
</gene>
<sequence>MLRITKHFLLLVLFSFLVTSCDKDEENPIEENEEELITTVKLTLTNKSNASETVTATWKDPEGDGSPIITGLTLKPGTTYDGRIEFLDESNPANVKDITDEIEKEGDAHEIFYTVTGAAMNVNKTDADNKGFPLGLTTTFTAATTSSGTLTITLKHKPDGLKQAGDDINVGSTDAEPVFPVSIQ</sequence>
<protein>
    <submittedName>
        <fullName evidence="2">Type 1 periplasmic binding fold superfamily protein</fullName>
    </submittedName>
</protein>
<keyword evidence="1" id="KW-0732">Signal</keyword>
<feature type="signal peptide" evidence="1">
    <location>
        <begin position="1"/>
        <end position="20"/>
    </location>
</feature>
<evidence type="ECO:0000313" key="3">
    <source>
        <dbReference type="Proteomes" id="UP000480178"/>
    </source>
</evidence>
<name>A0A6C0GP84_9BACT</name>
<proteinExistence type="predicted"/>
<reference evidence="2 3" key="1">
    <citation type="submission" date="2020-01" db="EMBL/GenBank/DDBJ databases">
        <authorList>
            <person name="Kim M.K."/>
        </authorList>
    </citation>
    <scope>NUCLEOTIDE SEQUENCE [LARGE SCALE GENOMIC DNA]</scope>
    <source>
        <strain evidence="2 3">172606-1</strain>
    </source>
</reference>
<evidence type="ECO:0000256" key="1">
    <source>
        <dbReference type="SAM" id="SignalP"/>
    </source>
</evidence>
<dbReference type="EMBL" id="CP048222">
    <property type="protein sequence ID" value="QHT69855.1"/>
    <property type="molecule type" value="Genomic_DNA"/>
</dbReference>
<keyword evidence="3" id="KW-1185">Reference proteome</keyword>
<dbReference type="Proteomes" id="UP000480178">
    <property type="component" value="Chromosome"/>
</dbReference>